<dbReference type="AlphaFoldDB" id="F8NT21"/>
<evidence type="ECO:0000256" key="1">
    <source>
        <dbReference type="SAM" id="MobiDB-lite"/>
    </source>
</evidence>
<reference evidence="2" key="1">
    <citation type="submission" date="2011-04" db="EMBL/GenBank/DDBJ databases">
        <title>Evolution of plant cell wall degrading machinery underlies the functional diversity of forest fungi.</title>
        <authorList>
            <consortium name="US DOE Joint Genome Institute (JGI-PGF)"/>
            <person name="Eastwood D.C."/>
            <person name="Floudas D."/>
            <person name="Binder M."/>
            <person name="Majcherczyk A."/>
            <person name="Schneider P."/>
            <person name="Aerts A."/>
            <person name="Asiegbu F.O."/>
            <person name="Baker S.E."/>
            <person name="Barry K."/>
            <person name="Bendiksby M."/>
            <person name="Blumentritt M."/>
            <person name="Coutinho P.M."/>
            <person name="Cullen D."/>
            <person name="Cullen D."/>
            <person name="Gathman A."/>
            <person name="Goodell B."/>
            <person name="Henrissat B."/>
            <person name="Ihrmark K."/>
            <person name="Kauserud H."/>
            <person name="Kohler A."/>
            <person name="LaButti K."/>
            <person name="Lapidus A."/>
            <person name="Lavin J.L."/>
            <person name="Lee Y.-H."/>
            <person name="Lindquist E."/>
            <person name="Lilly W."/>
            <person name="Lucas S."/>
            <person name="Morin E."/>
            <person name="Murat C."/>
            <person name="Oguiza J.A."/>
            <person name="Park J."/>
            <person name="Pisabarro A.G."/>
            <person name="Riley R."/>
            <person name="Rosling A."/>
            <person name="Salamov A."/>
            <person name="Schmidt O."/>
            <person name="Schmutz J."/>
            <person name="Skrede I."/>
            <person name="Stenlid J."/>
            <person name="Wiebenga A."/>
            <person name="Xie X."/>
            <person name="Kues U."/>
            <person name="Hibbett D.S."/>
            <person name="Hoffmeister D."/>
            <person name="Hogberg N."/>
            <person name="Martin F."/>
            <person name="Grigoriev I.V."/>
            <person name="Watkinson S.C."/>
        </authorList>
    </citation>
    <scope>NUCLEOTIDE SEQUENCE</scope>
    <source>
        <strain evidence="2">S7.9</strain>
    </source>
</reference>
<dbReference type="HOGENOM" id="CLU_2706364_0_0_1"/>
<dbReference type="Proteomes" id="UP000008064">
    <property type="component" value="Unassembled WGS sequence"/>
</dbReference>
<gene>
    <name evidence="2" type="ORF">SERLADRAFT_448468</name>
</gene>
<name>F8NT21_SERL9</name>
<protein>
    <submittedName>
        <fullName evidence="2">Uncharacterized protein</fullName>
    </submittedName>
</protein>
<evidence type="ECO:0000313" key="2">
    <source>
        <dbReference type="EMBL" id="EGO25494.1"/>
    </source>
</evidence>
<dbReference type="GeneID" id="18816477"/>
<accession>F8NT21</accession>
<proteinExistence type="predicted"/>
<dbReference type="KEGG" id="sla:SERLADRAFT_448468"/>
<dbReference type="RefSeq" id="XP_007317616.1">
    <property type="nucleotide sequence ID" value="XM_007317554.1"/>
</dbReference>
<sequence length="73" mass="8594">MREPLFLKAESESPPNSPQLQSTPLISRPAKYIRVENGETRYPSWLLQDPAFFRNPWQADFDLLELIWPYIST</sequence>
<feature type="region of interest" description="Disordered" evidence="1">
    <location>
        <begin position="1"/>
        <end position="23"/>
    </location>
</feature>
<dbReference type="EMBL" id="GL945433">
    <property type="protein sequence ID" value="EGO25494.1"/>
    <property type="molecule type" value="Genomic_DNA"/>
</dbReference>
<organism>
    <name type="scientific">Serpula lacrymans var. lacrymans (strain S7.9)</name>
    <name type="common">Dry rot fungus</name>
    <dbReference type="NCBI Taxonomy" id="578457"/>
    <lineage>
        <taxon>Eukaryota</taxon>
        <taxon>Fungi</taxon>
        <taxon>Dikarya</taxon>
        <taxon>Basidiomycota</taxon>
        <taxon>Agaricomycotina</taxon>
        <taxon>Agaricomycetes</taxon>
        <taxon>Agaricomycetidae</taxon>
        <taxon>Boletales</taxon>
        <taxon>Coniophorineae</taxon>
        <taxon>Serpulaceae</taxon>
        <taxon>Serpula</taxon>
    </lineage>
</organism>
<feature type="compositionally biased region" description="Basic and acidic residues" evidence="1">
    <location>
        <begin position="1"/>
        <end position="11"/>
    </location>
</feature>